<accession>A0A6S6M4H9</accession>
<gene>
    <name evidence="5" type="ORF">GEOBRER4_n3518</name>
</gene>
<evidence type="ECO:0000256" key="1">
    <source>
        <dbReference type="ARBA" id="ARBA00006739"/>
    </source>
</evidence>
<protein>
    <submittedName>
        <fullName evidence="5">Glycosyl transferase family protein</fullName>
    </submittedName>
</protein>
<dbReference type="Gene3D" id="3.90.550.10">
    <property type="entry name" value="Spore Coat Polysaccharide Biosynthesis Protein SpsA, Chain A"/>
    <property type="match status" value="1"/>
</dbReference>
<dbReference type="SUPFAM" id="SSF53448">
    <property type="entry name" value="Nucleotide-diphospho-sugar transferases"/>
    <property type="match status" value="1"/>
</dbReference>
<evidence type="ECO:0000259" key="4">
    <source>
        <dbReference type="Pfam" id="PF00535"/>
    </source>
</evidence>
<name>A0A6S6M4H9_9BACT</name>
<dbReference type="RefSeq" id="WP_185243288.1">
    <property type="nucleotide sequence ID" value="NZ_AP023213.1"/>
</dbReference>
<organism evidence="5 6">
    <name type="scientific">Citrifermentans bremense</name>
    <dbReference type="NCBI Taxonomy" id="60035"/>
    <lineage>
        <taxon>Bacteria</taxon>
        <taxon>Pseudomonadati</taxon>
        <taxon>Thermodesulfobacteriota</taxon>
        <taxon>Desulfuromonadia</taxon>
        <taxon>Geobacterales</taxon>
        <taxon>Geobacteraceae</taxon>
        <taxon>Citrifermentans</taxon>
    </lineage>
</organism>
<dbReference type="PANTHER" id="PTHR43179:SF12">
    <property type="entry name" value="GALACTOFURANOSYLTRANSFERASE GLFT2"/>
    <property type="match status" value="1"/>
</dbReference>
<dbReference type="Proteomes" id="UP000515472">
    <property type="component" value="Chromosome"/>
</dbReference>
<dbReference type="KEGG" id="gbn:GEOBRER4_33730"/>
<proteinExistence type="inferred from homology"/>
<dbReference type="Pfam" id="PF00535">
    <property type="entry name" value="Glycos_transf_2"/>
    <property type="match status" value="1"/>
</dbReference>
<dbReference type="AlphaFoldDB" id="A0A6S6M4H9"/>
<dbReference type="GO" id="GO:0016757">
    <property type="term" value="F:glycosyltransferase activity"/>
    <property type="evidence" value="ECO:0007669"/>
    <property type="project" value="UniProtKB-KW"/>
</dbReference>
<dbReference type="PANTHER" id="PTHR43179">
    <property type="entry name" value="RHAMNOSYLTRANSFERASE WBBL"/>
    <property type="match status" value="1"/>
</dbReference>
<dbReference type="InterPro" id="IPR029044">
    <property type="entry name" value="Nucleotide-diphossugar_trans"/>
</dbReference>
<reference evidence="5 6" key="1">
    <citation type="submission" date="2020-06" db="EMBL/GenBank/DDBJ databases">
        <title>Interaction of electrochemicaly active bacteria, Geobacter bremensis R4 on different carbon anode.</title>
        <authorList>
            <person name="Meng L."/>
            <person name="Yoshida N."/>
        </authorList>
    </citation>
    <scope>NUCLEOTIDE SEQUENCE [LARGE SCALE GENOMIC DNA]</scope>
    <source>
        <strain evidence="5 6">R4</strain>
    </source>
</reference>
<evidence type="ECO:0000256" key="2">
    <source>
        <dbReference type="ARBA" id="ARBA00022676"/>
    </source>
</evidence>
<comment type="similarity">
    <text evidence="1">Belongs to the glycosyltransferase 2 family.</text>
</comment>
<evidence type="ECO:0000256" key="3">
    <source>
        <dbReference type="ARBA" id="ARBA00022679"/>
    </source>
</evidence>
<keyword evidence="3 5" id="KW-0808">Transferase</keyword>
<keyword evidence="2" id="KW-0328">Glycosyltransferase</keyword>
<sequence length="324" mass="36341">MTGTSRLQMSILIPVFNWDLSLLLPSLVSEIDQFQLGEKLEVIVIDDHSSDGSLRSCNETLLAGLAKPYLRHSILERNLGRAAIRNLLAAEASGEFLLFLDCDVLPDAPDFIRSYLSFADSGDFDVVTGGISYRTRVLDGHEFDYHAYLGGRKEVKPAAVRNLEPWRHILTSNIMVRKSVFMATPFDERFTGYGYEDVEWGARLAERFKILHVDNTASHLGLVTKARTCEKMRNSVSNYLLLKSLRPEAFHASSISKVVRLLESVPAPLLAGMDRLLKKLFLYSGSNRLSFLFFQLDFAVLLASARRGRQSDLPSSKPSQGRKP</sequence>
<dbReference type="EMBL" id="AP023213">
    <property type="protein sequence ID" value="BCG48623.1"/>
    <property type="molecule type" value="Genomic_DNA"/>
</dbReference>
<evidence type="ECO:0000313" key="6">
    <source>
        <dbReference type="Proteomes" id="UP000515472"/>
    </source>
</evidence>
<dbReference type="InterPro" id="IPR001173">
    <property type="entry name" value="Glyco_trans_2-like"/>
</dbReference>
<feature type="domain" description="Glycosyltransferase 2-like" evidence="4">
    <location>
        <begin position="10"/>
        <end position="140"/>
    </location>
</feature>
<dbReference type="CDD" id="cd00761">
    <property type="entry name" value="Glyco_tranf_GTA_type"/>
    <property type="match status" value="1"/>
</dbReference>
<evidence type="ECO:0000313" key="5">
    <source>
        <dbReference type="EMBL" id="BCG48623.1"/>
    </source>
</evidence>
<keyword evidence="6" id="KW-1185">Reference proteome</keyword>